<dbReference type="InterPro" id="IPR001584">
    <property type="entry name" value="Integrase_cat-core"/>
</dbReference>
<dbReference type="EMBL" id="PVZF01000033">
    <property type="protein sequence ID" value="PRY06449.1"/>
    <property type="molecule type" value="Genomic_DNA"/>
</dbReference>
<evidence type="ECO:0000259" key="1">
    <source>
        <dbReference type="PROSITE" id="PS50994"/>
    </source>
</evidence>
<name>A0A2T0QP65_9ACTN</name>
<dbReference type="GO" id="GO:0015074">
    <property type="term" value="P:DNA integration"/>
    <property type="evidence" value="ECO:0007669"/>
    <property type="project" value="InterPro"/>
</dbReference>
<dbReference type="SUPFAM" id="SSF53098">
    <property type="entry name" value="Ribonuclease H-like"/>
    <property type="match status" value="1"/>
</dbReference>
<keyword evidence="3" id="KW-1185">Reference proteome</keyword>
<sequence length="68" mass="7573">MYFGLYVVIDIYSRYVVARRVEAHEDAGLASEVLTEAMDRHQIPDVVHADRGTSITSKPVAQLLVDLA</sequence>
<protein>
    <submittedName>
        <fullName evidence="2">Integrase-like protein</fullName>
    </submittedName>
</protein>
<dbReference type="Pfam" id="PF00665">
    <property type="entry name" value="rve"/>
    <property type="match status" value="1"/>
</dbReference>
<evidence type="ECO:0000313" key="2">
    <source>
        <dbReference type="EMBL" id="PRY06449.1"/>
    </source>
</evidence>
<dbReference type="PROSITE" id="PS50994">
    <property type="entry name" value="INTEGRASE"/>
    <property type="match status" value="1"/>
</dbReference>
<dbReference type="InterPro" id="IPR036397">
    <property type="entry name" value="RNaseH_sf"/>
</dbReference>
<dbReference type="AlphaFoldDB" id="A0A2T0QP65"/>
<dbReference type="InterPro" id="IPR012337">
    <property type="entry name" value="RNaseH-like_sf"/>
</dbReference>
<reference evidence="2 3" key="1">
    <citation type="submission" date="2018-03" db="EMBL/GenBank/DDBJ databases">
        <title>Genomic Encyclopedia of Archaeal and Bacterial Type Strains, Phase II (KMG-II): from individual species to whole genera.</title>
        <authorList>
            <person name="Goeker M."/>
        </authorList>
    </citation>
    <scope>NUCLEOTIDE SEQUENCE [LARGE SCALE GENOMIC DNA]</scope>
    <source>
        <strain evidence="2 3">DSM 19711</strain>
    </source>
</reference>
<accession>A0A2T0QP65</accession>
<feature type="domain" description="Integrase catalytic" evidence="1">
    <location>
        <begin position="1"/>
        <end position="68"/>
    </location>
</feature>
<dbReference type="Gene3D" id="3.30.420.10">
    <property type="entry name" value="Ribonuclease H-like superfamily/Ribonuclease H"/>
    <property type="match status" value="1"/>
</dbReference>
<dbReference type="GO" id="GO:0003676">
    <property type="term" value="F:nucleic acid binding"/>
    <property type="evidence" value="ECO:0007669"/>
    <property type="project" value="InterPro"/>
</dbReference>
<evidence type="ECO:0000313" key="3">
    <source>
        <dbReference type="Proteomes" id="UP000238083"/>
    </source>
</evidence>
<dbReference type="Proteomes" id="UP000238083">
    <property type="component" value="Unassembled WGS sequence"/>
</dbReference>
<organism evidence="2 3">
    <name type="scientific">Kineococcus rhizosphaerae</name>
    <dbReference type="NCBI Taxonomy" id="559628"/>
    <lineage>
        <taxon>Bacteria</taxon>
        <taxon>Bacillati</taxon>
        <taxon>Actinomycetota</taxon>
        <taxon>Actinomycetes</taxon>
        <taxon>Kineosporiales</taxon>
        <taxon>Kineosporiaceae</taxon>
        <taxon>Kineococcus</taxon>
    </lineage>
</organism>
<comment type="caution">
    <text evidence="2">The sequence shown here is derived from an EMBL/GenBank/DDBJ whole genome shotgun (WGS) entry which is preliminary data.</text>
</comment>
<proteinExistence type="predicted"/>
<gene>
    <name evidence="2" type="ORF">CLV37_1332</name>
</gene>